<proteinExistence type="inferred from homology"/>
<evidence type="ECO:0000256" key="2">
    <source>
        <dbReference type="ARBA" id="ARBA00022664"/>
    </source>
</evidence>
<keyword evidence="6" id="KW-0508">mRNA splicing</keyword>
<dbReference type="GO" id="GO:0046872">
    <property type="term" value="F:metal ion binding"/>
    <property type="evidence" value="ECO:0007669"/>
    <property type="project" value="UniProtKB-KW"/>
</dbReference>
<keyword evidence="7" id="KW-0539">Nucleus</keyword>
<dbReference type="GO" id="GO:0071006">
    <property type="term" value="C:U2-type catalytic step 1 spliceosome"/>
    <property type="evidence" value="ECO:0007669"/>
    <property type="project" value="TreeGrafter"/>
</dbReference>
<evidence type="ECO:0000313" key="9">
    <source>
        <dbReference type="Proteomes" id="UP001190700"/>
    </source>
</evidence>
<sequence>MGERKVFNKYIPPDFDPSIVPRKKRTRDNFQINVRMMLPMSIRCNTCSNYLYKGTKFNCRKEDVLGEDYLGLIIFRFYFKCTRCGQELAMKTDPKNSDYIMESGASRNFEPWRDSNMEQDIAKAKREADEEGNAMKVLENKTLDSKREMDILSALDEMRNLNNRHAKVTPDMVLDALRTGAEAEGDSLAITTEDEEMVKSLFVVPHLESPSPLYTDSHLESP</sequence>
<evidence type="ECO:0000256" key="7">
    <source>
        <dbReference type="ARBA" id="ARBA00023242"/>
    </source>
</evidence>
<evidence type="ECO:0000313" key="8">
    <source>
        <dbReference type="EMBL" id="KAK3255849.1"/>
    </source>
</evidence>
<reference evidence="8 9" key="1">
    <citation type="journal article" date="2015" name="Genome Biol. Evol.">
        <title>Comparative Genomics of a Bacterivorous Green Alga Reveals Evolutionary Causalities and Consequences of Phago-Mixotrophic Mode of Nutrition.</title>
        <authorList>
            <person name="Burns J.A."/>
            <person name="Paasch A."/>
            <person name="Narechania A."/>
            <person name="Kim E."/>
        </authorList>
    </citation>
    <scope>NUCLEOTIDE SEQUENCE [LARGE SCALE GENOMIC DNA]</scope>
    <source>
        <strain evidence="8 9">PLY_AMNH</strain>
    </source>
</reference>
<organism evidence="8 9">
    <name type="scientific">Cymbomonas tetramitiformis</name>
    <dbReference type="NCBI Taxonomy" id="36881"/>
    <lineage>
        <taxon>Eukaryota</taxon>
        <taxon>Viridiplantae</taxon>
        <taxon>Chlorophyta</taxon>
        <taxon>Pyramimonadophyceae</taxon>
        <taxon>Pyramimonadales</taxon>
        <taxon>Pyramimonadaceae</taxon>
        <taxon>Cymbomonas</taxon>
    </lineage>
</organism>
<dbReference type="PANTHER" id="PTHR12111:SF1">
    <property type="entry name" value="SPLICING FACTOR YJU2"/>
    <property type="match status" value="1"/>
</dbReference>
<dbReference type="AlphaFoldDB" id="A0AAE0FA46"/>
<dbReference type="Proteomes" id="UP001190700">
    <property type="component" value="Unassembled WGS sequence"/>
</dbReference>
<gene>
    <name evidence="8" type="ORF">CYMTET_34993</name>
</gene>
<dbReference type="PANTHER" id="PTHR12111">
    <property type="entry name" value="SPLICING FACTOR YJU2"/>
    <property type="match status" value="1"/>
</dbReference>
<evidence type="ECO:0000256" key="6">
    <source>
        <dbReference type="ARBA" id="ARBA00023187"/>
    </source>
</evidence>
<evidence type="ECO:0000256" key="4">
    <source>
        <dbReference type="ARBA" id="ARBA00022728"/>
    </source>
</evidence>
<dbReference type="GO" id="GO:0000398">
    <property type="term" value="P:mRNA splicing, via spliceosome"/>
    <property type="evidence" value="ECO:0007669"/>
    <property type="project" value="InterPro"/>
</dbReference>
<evidence type="ECO:0000256" key="5">
    <source>
        <dbReference type="ARBA" id="ARBA00022833"/>
    </source>
</evidence>
<feature type="non-terminal residue" evidence="8">
    <location>
        <position position="222"/>
    </location>
</feature>
<keyword evidence="3" id="KW-0479">Metal-binding</keyword>
<protein>
    <recommendedName>
        <fullName evidence="10">Splicing factor YJU2</fullName>
    </recommendedName>
</protein>
<dbReference type="EMBL" id="LGRX02022207">
    <property type="protein sequence ID" value="KAK3255849.1"/>
    <property type="molecule type" value="Genomic_DNA"/>
</dbReference>
<dbReference type="HAMAP" id="MF_03226">
    <property type="entry name" value="YJU2"/>
    <property type="match status" value="1"/>
</dbReference>
<dbReference type="InterPro" id="IPR043701">
    <property type="entry name" value="Yju2"/>
</dbReference>
<evidence type="ECO:0000256" key="3">
    <source>
        <dbReference type="ARBA" id="ARBA00022723"/>
    </source>
</evidence>
<dbReference type="Pfam" id="PF04502">
    <property type="entry name" value="Saf4_Yju2"/>
    <property type="match status" value="1"/>
</dbReference>
<keyword evidence="5" id="KW-0862">Zinc</keyword>
<comment type="subcellular location">
    <subcellularLocation>
        <location evidence="1">Nucleus</location>
    </subcellularLocation>
</comment>
<evidence type="ECO:0008006" key="10">
    <source>
        <dbReference type="Google" id="ProtNLM"/>
    </source>
</evidence>
<evidence type="ECO:0000256" key="1">
    <source>
        <dbReference type="ARBA" id="ARBA00004123"/>
    </source>
</evidence>
<name>A0AAE0FA46_9CHLO</name>
<accession>A0AAE0FA46</accession>
<keyword evidence="9" id="KW-1185">Reference proteome</keyword>
<keyword evidence="4" id="KW-0747">Spliceosome</keyword>
<comment type="caution">
    <text evidence="8">The sequence shown here is derived from an EMBL/GenBank/DDBJ whole genome shotgun (WGS) entry which is preliminary data.</text>
</comment>
<dbReference type="InterPro" id="IPR007590">
    <property type="entry name" value="Saf4/Yju2"/>
</dbReference>
<keyword evidence="2" id="KW-0507">mRNA processing</keyword>